<proteinExistence type="predicted"/>
<keyword evidence="3" id="KW-1185">Reference proteome</keyword>
<dbReference type="InterPro" id="IPR018750">
    <property type="entry name" value="DUF2306_membrane"/>
</dbReference>
<keyword evidence="1" id="KW-0812">Transmembrane</keyword>
<dbReference type="Proteomes" id="UP000054823">
    <property type="component" value="Unassembled WGS sequence"/>
</dbReference>
<evidence type="ECO:0000313" key="3">
    <source>
        <dbReference type="Proteomes" id="UP000054823"/>
    </source>
</evidence>
<gene>
    <name evidence="2" type="ORF">SHM7688_01411</name>
</gene>
<dbReference type="AlphaFoldDB" id="A0A0P1ENU6"/>
<evidence type="ECO:0000256" key="1">
    <source>
        <dbReference type="SAM" id="Phobius"/>
    </source>
</evidence>
<dbReference type="EMBL" id="CYPW01000009">
    <property type="protein sequence ID" value="CUH51971.1"/>
    <property type="molecule type" value="Genomic_DNA"/>
</dbReference>
<dbReference type="OrthoDB" id="8759010at2"/>
<sequence length="211" mass="23577">MRVPCLLYLLCLPVLADSAERLIQVWTAPISSVDWIEARYLNAPQLSTLHLLPGLVFFVTGPLQFWPALRAPNLRSLHRLSGYLFSLSAVLSSLAIMVMVLTFPAIGGTLTIIGTYLICLGMLISIGCALWSIRRKDVPLHKISMAFAFTLGLSVATARWFIYGAEWLCDIPFIESFAPASILAGLTNLSVCSFFWRKDIKRQYHRLLPHP</sequence>
<keyword evidence="1" id="KW-0472">Membrane</keyword>
<feature type="transmembrane region" description="Helical" evidence="1">
    <location>
        <begin position="81"/>
        <end position="106"/>
    </location>
</feature>
<reference evidence="2 3" key="1">
    <citation type="submission" date="2015-09" db="EMBL/GenBank/DDBJ databases">
        <authorList>
            <consortium name="Swine Surveillance"/>
        </authorList>
    </citation>
    <scope>NUCLEOTIDE SEQUENCE [LARGE SCALE GENOMIC DNA]</scope>
    <source>
        <strain evidence="2 3">CECT 7688</strain>
    </source>
</reference>
<name>A0A0P1ENU6_9RHOB</name>
<dbReference type="Pfam" id="PF10067">
    <property type="entry name" value="DUF2306"/>
    <property type="match status" value="1"/>
</dbReference>
<evidence type="ECO:0000313" key="2">
    <source>
        <dbReference type="EMBL" id="CUH51971.1"/>
    </source>
</evidence>
<feature type="transmembrane region" description="Helical" evidence="1">
    <location>
        <begin position="145"/>
        <end position="165"/>
    </location>
</feature>
<evidence type="ECO:0008006" key="4">
    <source>
        <dbReference type="Google" id="ProtNLM"/>
    </source>
</evidence>
<dbReference type="STRING" id="321267.SHM7688_01411"/>
<accession>A0A0P1ENU6</accession>
<feature type="transmembrane region" description="Helical" evidence="1">
    <location>
        <begin position="49"/>
        <end position="69"/>
    </location>
</feature>
<organism evidence="2 3">
    <name type="scientific">Shimia marina</name>
    <dbReference type="NCBI Taxonomy" id="321267"/>
    <lineage>
        <taxon>Bacteria</taxon>
        <taxon>Pseudomonadati</taxon>
        <taxon>Pseudomonadota</taxon>
        <taxon>Alphaproteobacteria</taxon>
        <taxon>Rhodobacterales</taxon>
        <taxon>Roseobacteraceae</taxon>
    </lineage>
</organism>
<protein>
    <recommendedName>
        <fullName evidence="4">DUF2306 domain-containing protein</fullName>
    </recommendedName>
</protein>
<feature type="transmembrane region" description="Helical" evidence="1">
    <location>
        <begin position="177"/>
        <end position="196"/>
    </location>
</feature>
<feature type="transmembrane region" description="Helical" evidence="1">
    <location>
        <begin position="112"/>
        <end position="133"/>
    </location>
</feature>
<keyword evidence="1" id="KW-1133">Transmembrane helix</keyword>
<dbReference type="RefSeq" id="WP_058239205.1">
    <property type="nucleotide sequence ID" value="NZ_CYPW01000009.1"/>
</dbReference>